<dbReference type="PANTHER" id="PTHR31131:SF6">
    <property type="entry name" value="CASTOR ACT DOMAIN-CONTAINING PROTEIN"/>
    <property type="match status" value="1"/>
</dbReference>
<comment type="caution">
    <text evidence="2">The sequence shown here is derived from an EMBL/GenBank/DDBJ whole genome shotgun (WGS) entry which is preliminary data.</text>
</comment>
<evidence type="ECO:0000313" key="2">
    <source>
        <dbReference type="EMBL" id="HJD27779.1"/>
    </source>
</evidence>
<dbReference type="EMBL" id="DWUY01000048">
    <property type="protein sequence ID" value="HJD27779.1"/>
    <property type="molecule type" value="Genomic_DNA"/>
</dbReference>
<dbReference type="Proteomes" id="UP000823892">
    <property type="component" value="Unassembled WGS sequence"/>
</dbReference>
<reference evidence="2" key="1">
    <citation type="journal article" date="2021" name="PeerJ">
        <title>Extensive microbial diversity within the chicken gut microbiome revealed by metagenomics and culture.</title>
        <authorList>
            <person name="Gilroy R."/>
            <person name="Ravi A."/>
            <person name="Getino M."/>
            <person name="Pursley I."/>
            <person name="Horton D.L."/>
            <person name="Alikhan N.F."/>
            <person name="Baker D."/>
            <person name="Gharbi K."/>
            <person name="Hall N."/>
            <person name="Watson M."/>
            <person name="Adriaenssens E.M."/>
            <person name="Foster-Nyarko E."/>
            <person name="Jarju S."/>
            <person name="Secka A."/>
            <person name="Antonio M."/>
            <person name="Oren A."/>
            <person name="Chaudhuri R.R."/>
            <person name="La Ragione R."/>
            <person name="Hildebrand F."/>
            <person name="Pallen M.J."/>
        </authorList>
    </citation>
    <scope>NUCLEOTIDE SEQUENCE</scope>
    <source>
        <strain evidence="2">ChiBcec6-4105</strain>
    </source>
</reference>
<organism evidence="2 3">
    <name type="scientific">Candidatus Blautia avicola</name>
    <dbReference type="NCBI Taxonomy" id="2838483"/>
    <lineage>
        <taxon>Bacteria</taxon>
        <taxon>Bacillati</taxon>
        <taxon>Bacillota</taxon>
        <taxon>Clostridia</taxon>
        <taxon>Lachnospirales</taxon>
        <taxon>Lachnospiraceae</taxon>
        <taxon>Blautia</taxon>
    </lineage>
</organism>
<dbReference type="PANTHER" id="PTHR31131">
    <property type="entry name" value="CHROMOSOME 1, WHOLE GENOME SHOTGUN SEQUENCE"/>
    <property type="match status" value="1"/>
</dbReference>
<dbReference type="InterPro" id="IPR016540">
    <property type="entry name" value="UCP008459"/>
</dbReference>
<accession>A0A9D2TWL6</accession>
<dbReference type="InterPro" id="IPR051719">
    <property type="entry name" value="CASTOR_mTORC1"/>
</dbReference>
<protein>
    <submittedName>
        <fullName evidence="2">ACT domain-containing protein</fullName>
    </submittedName>
</protein>
<evidence type="ECO:0000259" key="1">
    <source>
        <dbReference type="Pfam" id="PF13840"/>
    </source>
</evidence>
<evidence type="ECO:0000313" key="3">
    <source>
        <dbReference type="Proteomes" id="UP000823892"/>
    </source>
</evidence>
<dbReference type="SUPFAM" id="SSF55021">
    <property type="entry name" value="ACT-like"/>
    <property type="match status" value="2"/>
</dbReference>
<gene>
    <name evidence="2" type="ORF">H9914_02095</name>
</gene>
<dbReference type="Pfam" id="PF13840">
    <property type="entry name" value="ACT_7"/>
    <property type="match status" value="1"/>
</dbReference>
<sequence>MEIQTINYDFSVCKVKDYSFVDFNCEYCFIGKTDEENSLVCITENTPENVIERDDGWKAFRIQGILDFSLIGILAKLAALLAENAISIFAVSTYNTDYILIKQDKYEQALKILSSAGYKVI</sequence>
<dbReference type="InterPro" id="IPR045865">
    <property type="entry name" value="ACT-like_dom_sf"/>
</dbReference>
<feature type="domain" description="CASTOR ACT" evidence="1">
    <location>
        <begin position="53"/>
        <end position="114"/>
    </location>
</feature>
<dbReference type="PIRSF" id="PIRSF008459">
    <property type="entry name" value="UCP008459"/>
    <property type="match status" value="1"/>
</dbReference>
<dbReference type="AlphaFoldDB" id="A0A9D2TWL6"/>
<dbReference type="Gene3D" id="3.30.2130.10">
    <property type="entry name" value="VC0802-like"/>
    <property type="match status" value="1"/>
</dbReference>
<proteinExistence type="predicted"/>
<reference evidence="2" key="2">
    <citation type="submission" date="2021-04" db="EMBL/GenBank/DDBJ databases">
        <authorList>
            <person name="Gilroy R."/>
        </authorList>
    </citation>
    <scope>NUCLEOTIDE SEQUENCE</scope>
    <source>
        <strain evidence="2">ChiBcec6-4105</strain>
    </source>
</reference>
<name>A0A9D2TWL6_9FIRM</name>
<dbReference type="InterPro" id="IPR027795">
    <property type="entry name" value="CASTOR_ACT_dom"/>
</dbReference>